<dbReference type="AlphaFoldDB" id="A0A250X277"/>
<dbReference type="Proteomes" id="UP000232323">
    <property type="component" value="Unassembled WGS sequence"/>
</dbReference>
<accession>A0A250X277</accession>
<dbReference type="PANTHER" id="PTHR37262">
    <property type="entry name" value="PROTEIN PEP-RELATED DEVELOPMENT ARRESTED 1, CHLOROPLASTIC"/>
    <property type="match status" value="1"/>
</dbReference>
<name>A0A250X277_9CHLO</name>
<evidence type="ECO:0000256" key="1">
    <source>
        <dbReference type="SAM" id="MobiDB-lite"/>
    </source>
</evidence>
<dbReference type="GO" id="GO:0042644">
    <property type="term" value="C:chloroplast nucleoid"/>
    <property type="evidence" value="ECO:0007669"/>
    <property type="project" value="InterPro"/>
</dbReference>
<comment type="caution">
    <text evidence="2">The sequence shown here is derived from an EMBL/GenBank/DDBJ whole genome shotgun (WGS) entry which is preliminary data.</text>
</comment>
<evidence type="ECO:0000313" key="2">
    <source>
        <dbReference type="EMBL" id="GAX77155.1"/>
    </source>
</evidence>
<dbReference type="InterPro" id="IPR038961">
    <property type="entry name" value="PRDA1"/>
</dbReference>
<evidence type="ECO:0000313" key="3">
    <source>
        <dbReference type="Proteomes" id="UP000232323"/>
    </source>
</evidence>
<feature type="region of interest" description="Disordered" evidence="1">
    <location>
        <begin position="263"/>
        <end position="286"/>
    </location>
</feature>
<protein>
    <submittedName>
        <fullName evidence="2">Uncharacterized protein</fullName>
    </submittedName>
</protein>
<sequence>MILQSLPRKASLPPSQELRCKCTFAFDISLNQVIHSRRCDPPSESLHTHNFRFKSRNISAPARGGGVAEPDGSDRAIIKEHMDKAGKLMDDMLNDILNELFAEQATSYISEEAGPPISEEEAVRKAVVQRIEFLDANFLGALNGYIQAVKRLPLESQDLLPLMELVQKEVLNQVSLRLPPAARVLNRALQDMDKEKRVKVLRSSLTGGAGDLPGSDTDSLVTAASQFIDDMEDQSSILDRRLLARLCLVREEVRWLGLESSFTGSQSMKSSAGESSSRRAEEGSDEALEGAMTADNNVMLLADAEELVLAAAAAGADGRGHQQLPDDQSAALRFYRSNVPQRSAIFVNQVVSVGDSTKRVALLSRAFCEDWEGAAPRQKAQNNAIKGQPDFVRPGRFMTTLNAIIMQLEMDGAHLRAKQKGLMQRLRDVQMEAVNVLDRMQRGELSQA</sequence>
<reference evidence="2 3" key="1">
    <citation type="submission" date="2017-08" db="EMBL/GenBank/DDBJ databases">
        <title>Acidophilic green algal genome provides insights into adaptation to an acidic environment.</title>
        <authorList>
            <person name="Hirooka S."/>
            <person name="Hirose Y."/>
            <person name="Kanesaki Y."/>
            <person name="Higuchi S."/>
            <person name="Fujiwara T."/>
            <person name="Onuma R."/>
            <person name="Era A."/>
            <person name="Ohbayashi R."/>
            <person name="Uzuka A."/>
            <person name="Nozaki H."/>
            <person name="Yoshikawa H."/>
            <person name="Miyagishima S.Y."/>
        </authorList>
    </citation>
    <scope>NUCLEOTIDE SEQUENCE [LARGE SCALE GENOMIC DNA]</scope>
    <source>
        <strain evidence="2 3">NIES-2499</strain>
    </source>
</reference>
<organism evidence="2 3">
    <name type="scientific">Chlamydomonas eustigma</name>
    <dbReference type="NCBI Taxonomy" id="1157962"/>
    <lineage>
        <taxon>Eukaryota</taxon>
        <taxon>Viridiplantae</taxon>
        <taxon>Chlorophyta</taxon>
        <taxon>core chlorophytes</taxon>
        <taxon>Chlorophyceae</taxon>
        <taxon>CS clade</taxon>
        <taxon>Chlamydomonadales</taxon>
        <taxon>Chlamydomonadaceae</taxon>
        <taxon>Chlamydomonas</taxon>
    </lineage>
</organism>
<dbReference type="GO" id="GO:0006355">
    <property type="term" value="P:regulation of DNA-templated transcription"/>
    <property type="evidence" value="ECO:0007669"/>
    <property type="project" value="InterPro"/>
</dbReference>
<proteinExistence type="predicted"/>
<dbReference type="PANTHER" id="PTHR37262:SF1">
    <property type="entry name" value="PROTEIN PEP-RELATED DEVELOPMENT ARRESTED 1, CHLOROPLASTIC"/>
    <property type="match status" value="1"/>
</dbReference>
<gene>
    <name evidence="2" type="ORF">CEUSTIGMA_g4600.t1</name>
</gene>
<keyword evidence="3" id="KW-1185">Reference proteome</keyword>
<dbReference type="EMBL" id="BEGY01000022">
    <property type="protein sequence ID" value="GAX77155.1"/>
    <property type="molecule type" value="Genomic_DNA"/>
</dbReference>
<dbReference type="OrthoDB" id="2015968at2759"/>